<sequence>MQKAPKNTTIAVSNSPESPKKTKLILQTPKHKHTASLITPKVSSFKFKPMSTLTSKNKLSISKFLSPNAATLKLNTKHKHTFSEQIPSTVKNSKLIKRKPGISPDKKPTWKTMLMPLSNGTTLKLFSSSLNAYEQTEILSYSEIYYIGSGITKIKTTSLNNFGFDDEKGDYKILIGDHIVYRYEIKSFIGKGSFGQVVKAYDHKEKKEVALKIIKNRPRFYQQALEEVEILKYIKDKDPNDTYCVVHLQDNFVFRKHMVRFMQFILFEILSIDLYQYMKLTKFQGLPQQLIKKLAGQILQALRLIDRYKIIHCDLKPENILLKSITGTALKVIDFGSACFYEKRAYTYIQSRFYRAPEVILGLSYTTSIDMWSFGCILVELFTGRPIFPGENEFEQIQCIMEVLGLPPGQLLEKGSRVKLFFDEDNKPKITTNSKGKKRYPATRNLREILFGGEEGFVDLIEQCLEWDYHKRITPDEALLHEWMQDGEPVPAPKHRLKHQRTCSDTSFLKLPQRFDKLSSYIEGPSNLS</sequence>
<dbReference type="Gene3D" id="3.30.200.20">
    <property type="entry name" value="Phosphorylase Kinase, domain 1"/>
    <property type="match status" value="1"/>
</dbReference>
<dbReference type="InterPro" id="IPR042521">
    <property type="entry name" value="DYRK"/>
</dbReference>
<evidence type="ECO:0000256" key="7">
    <source>
        <dbReference type="ARBA" id="ARBA00022840"/>
    </source>
</evidence>
<dbReference type="EC" id="2.7.12.1" evidence="2"/>
<organism evidence="14 15">
    <name type="scientific">Stentor coeruleus</name>
    <dbReference type="NCBI Taxonomy" id="5963"/>
    <lineage>
        <taxon>Eukaryota</taxon>
        <taxon>Sar</taxon>
        <taxon>Alveolata</taxon>
        <taxon>Ciliophora</taxon>
        <taxon>Postciliodesmatophora</taxon>
        <taxon>Heterotrichea</taxon>
        <taxon>Heterotrichida</taxon>
        <taxon>Stentoridae</taxon>
        <taxon>Stentor</taxon>
    </lineage>
</organism>
<keyword evidence="7 11" id="KW-0067">ATP-binding</keyword>
<comment type="catalytic activity">
    <reaction evidence="10">
        <text>L-tyrosyl-[protein] + ATP = O-phospho-L-tyrosyl-[protein] + ADP + H(+)</text>
        <dbReference type="Rhea" id="RHEA:10596"/>
        <dbReference type="Rhea" id="RHEA-COMP:10136"/>
        <dbReference type="Rhea" id="RHEA-COMP:20101"/>
        <dbReference type="ChEBI" id="CHEBI:15378"/>
        <dbReference type="ChEBI" id="CHEBI:30616"/>
        <dbReference type="ChEBI" id="CHEBI:46858"/>
        <dbReference type="ChEBI" id="CHEBI:61978"/>
        <dbReference type="ChEBI" id="CHEBI:456216"/>
        <dbReference type="EC" id="2.7.12.1"/>
    </reaction>
</comment>
<protein>
    <recommendedName>
        <fullName evidence="2">dual-specificity kinase</fullName>
        <ecNumber evidence="2">2.7.12.1</ecNumber>
    </recommendedName>
</protein>
<dbReference type="PROSITE" id="PS50011">
    <property type="entry name" value="PROTEIN_KINASE_DOM"/>
    <property type="match status" value="1"/>
</dbReference>
<evidence type="ECO:0000256" key="2">
    <source>
        <dbReference type="ARBA" id="ARBA00013203"/>
    </source>
</evidence>
<dbReference type="CDD" id="cd14210">
    <property type="entry name" value="PKc_DYRK"/>
    <property type="match status" value="1"/>
</dbReference>
<keyword evidence="3" id="KW-0723">Serine/threonine-protein kinase</keyword>
<dbReference type="InterPro" id="IPR008271">
    <property type="entry name" value="Ser/Thr_kinase_AS"/>
</dbReference>
<dbReference type="PROSITE" id="PS00107">
    <property type="entry name" value="PROTEIN_KINASE_ATP"/>
    <property type="match status" value="1"/>
</dbReference>
<gene>
    <name evidence="14" type="ORF">SteCoe_7651</name>
</gene>
<accession>A0A1R2CMA2</accession>
<feature type="domain" description="Protein kinase" evidence="13">
    <location>
        <begin position="183"/>
        <end position="484"/>
    </location>
</feature>
<keyword evidence="15" id="KW-1185">Reference proteome</keyword>
<evidence type="ECO:0000256" key="10">
    <source>
        <dbReference type="ARBA" id="ARBA00051680"/>
    </source>
</evidence>
<dbReference type="EMBL" id="MPUH01000111">
    <property type="protein sequence ID" value="OMJ90070.1"/>
    <property type="molecule type" value="Genomic_DNA"/>
</dbReference>
<evidence type="ECO:0000313" key="14">
    <source>
        <dbReference type="EMBL" id="OMJ90070.1"/>
    </source>
</evidence>
<dbReference type="SUPFAM" id="SSF56112">
    <property type="entry name" value="Protein kinase-like (PK-like)"/>
    <property type="match status" value="1"/>
</dbReference>
<evidence type="ECO:0000313" key="15">
    <source>
        <dbReference type="Proteomes" id="UP000187209"/>
    </source>
</evidence>
<comment type="catalytic activity">
    <reaction evidence="9">
        <text>L-threonyl-[protein] + ATP = O-phospho-L-threonyl-[protein] + ADP + H(+)</text>
        <dbReference type="Rhea" id="RHEA:46608"/>
        <dbReference type="Rhea" id="RHEA-COMP:11060"/>
        <dbReference type="Rhea" id="RHEA-COMP:11605"/>
        <dbReference type="ChEBI" id="CHEBI:15378"/>
        <dbReference type="ChEBI" id="CHEBI:30013"/>
        <dbReference type="ChEBI" id="CHEBI:30616"/>
        <dbReference type="ChEBI" id="CHEBI:61977"/>
        <dbReference type="ChEBI" id="CHEBI:456216"/>
        <dbReference type="EC" id="2.7.12.1"/>
    </reaction>
</comment>
<dbReference type="GO" id="GO:0005737">
    <property type="term" value="C:cytoplasm"/>
    <property type="evidence" value="ECO:0007669"/>
    <property type="project" value="TreeGrafter"/>
</dbReference>
<dbReference type="InterPro" id="IPR017441">
    <property type="entry name" value="Protein_kinase_ATP_BS"/>
</dbReference>
<evidence type="ECO:0000256" key="6">
    <source>
        <dbReference type="ARBA" id="ARBA00022777"/>
    </source>
</evidence>
<evidence type="ECO:0000256" key="12">
    <source>
        <dbReference type="SAM" id="MobiDB-lite"/>
    </source>
</evidence>
<dbReference type="Pfam" id="PF00069">
    <property type="entry name" value="Pkinase"/>
    <property type="match status" value="1"/>
</dbReference>
<comment type="caution">
    <text evidence="14">The sequence shown here is derived from an EMBL/GenBank/DDBJ whole genome shotgun (WGS) entry which is preliminary data.</text>
</comment>
<dbReference type="Gene3D" id="1.10.510.10">
    <property type="entry name" value="Transferase(Phosphotransferase) domain 1"/>
    <property type="match status" value="1"/>
</dbReference>
<evidence type="ECO:0000256" key="8">
    <source>
        <dbReference type="ARBA" id="ARBA00049003"/>
    </source>
</evidence>
<evidence type="ECO:0000256" key="1">
    <source>
        <dbReference type="ARBA" id="ARBA00008867"/>
    </source>
</evidence>
<dbReference type="OrthoDB" id="9332038at2759"/>
<feature type="region of interest" description="Disordered" evidence="12">
    <location>
        <begin position="1"/>
        <end position="22"/>
    </location>
</feature>
<dbReference type="GO" id="GO:0005524">
    <property type="term" value="F:ATP binding"/>
    <property type="evidence" value="ECO:0007669"/>
    <property type="project" value="UniProtKB-UniRule"/>
</dbReference>
<evidence type="ECO:0000259" key="13">
    <source>
        <dbReference type="PROSITE" id="PS50011"/>
    </source>
</evidence>
<dbReference type="PANTHER" id="PTHR24058:SF22">
    <property type="entry name" value="DUAL SPECIFICITY TYROSINE-PHOSPHORYLATION-REGULATED KINASE 4"/>
    <property type="match status" value="1"/>
</dbReference>
<dbReference type="PROSITE" id="PS00108">
    <property type="entry name" value="PROTEIN_KINASE_ST"/>
    <property type="match status" value="1"/>
</dbReference>
<keyword evidence="5 11" id="KW-0547">Nucleotide-binding</keyword>
<reference evidence="14 15" key="1">
    <citation type="submission" date="2016-11" db="EMBL/GenBank/DDBJ databases">
        <title>The macronuclear genome of Stentor coeruleus: a giant cell with tiny introns.</title>
        <authorList>
            <person name="Slabodnick M."/>
            <person name="Ruby J.G."/>
            <person name="Reiff S.B."/>
            <person name="Swart E.C."/>
            <person name="Gosai S."/>
            <person name="Prabakaran S."/>
            <person name="Witkowska E."/>
            <person name="Larue G.E."/>
            <person name="Fisher S."/>
            <person name="Freeman R.M."/>
            <person name="Gunawardena J."/>
            <person name="Chu W."/>
            <person name="Stover N.A."/>
            <person name="Gregory B.D."/>
            <person name="Nowacki M."/>
            <person name="Derisi J."/>
            <person name="Roy S.W."/>
            <person name="Marshall W.F."/>
            <person name="Sood P."/>
        </authorList>
    </citation>
    <scope>NUCLEOTIDE SEQUENCE [LARGE SCALE GENOMIC DNA]</scope>
    <source>
        <strain evidence="14">WM001</strain>
    </source>
</reference>
<name>A0A1R2CMA2_9CILI</name>
<dbReference type="InterPro" id="IPR011009">
    <property type="entry name" value="Kinase-like_dom_sf"/>
</dbReference>
<comment type="catalytic activity">
    <reaction evidence="8">
        <text>L-seryl-[protein] + ATP = O-phospho-L-seryl-[protein] + ADP + H(+)</text>
        <dbReference type="Rhea" id="RHEA:17989"/>
        <dbReference type="Rhea" id="RHEA-COMP:9863"/>
        <dbReference type="Rhea" id="RHEA-COMP:11604"/>
        <dbReference type="ChEBI" id="CHEBI:15378"/>
        <dbReference type="ChEBI" id="CHEBI:29999"/>
        <dbReference type="ChEBI" id="CHEBI:30616"/>
        <dbReference type="ChEBI" id="CHEBI:83421"/>
        <dbReference type="ChEBI" id="CHEBI:456216"/>
        <dbReference type="EC" id="2.7.12.1"/>
    </reaction>
</comment>
<feature type="binding site" evidence="11">
    <location>
        <position position="212"/>
    </location>
    <ligand>
        <name>ATP</name>
        <dbReference type="ChEBI" id="CHEBI:30616"/>
    </ligand>
</feature>
<dbReference type="InterPro" id="IPR000719">
    <property type="entry name" value="Prot_kinase_dom"/>
</dbReference>
<dbReference type="GO" id="GO:0004674">
    <property type="term" value="F:protein serine/threonine kinase activity"/>
    <property type="evidence" value="ECO:0007669"/>
    <property type="project" value="UniProtKB-KW"/>
</dbReference>
<evidence type="ECO:0000256" key="3">
    <source>
        <dbReference type="ARBA" id="ARBA00022527"/>
    </source>
</evidence>
<dbReference type="Proteomes" id="UP000187209">
    <property type="component" value="Unassembled WGS sequence"/>
</dbReference>
<dbReference type="SMART" id="SM00220">
    <property type="entry name" value="S_TKc"/>
    <property type="match status" value="1"/>
</dbReference>
<feature type="compositionally biased region" description="Polar residues" evidence="12">
    <location>
        <begin position="1"/>
        <end position="17"/>
    </location>
</feature>
<keyword evidence="4" id="KW-0808">Transferase</keyword>
<evidence type="ECO:0000256" key="11">
    <source>
        <dbReference type="PROSITE-ProRule" id="PRU10141"/>
    </source>
</evidence>
<dbReference type="GO" id="GO:0005856">
    <property type="term" value="C:cytoskeleton"/>
    <property type="evidence" value="ECO:0007669"/>
    <property type="project" value="TreeGrafter"/>
</dbReference>
<dbReference type="AlphaFoldDB" id="A0A1R2CMA2"/>
<evidence type="ECO:0000256" key="9">
    <source>
        <dbReference type="ARBA" id="ARBA00049308"/>
    </source>
</evidence>
<proteinExistence type="inferred from homology"/>
<dbReference type="InterPro" id="IPR050494">
    <property type="entry name" value="Ser_Thr_dual-spec_kinase"/>
</dbReference>
<keyword evidence="6" id="KW-0418">Kinase</keyword>
<dbReference type="FunFam" id="1.10.510.10:FF:000624">
    <property type="entry name" value="Mitogen-activated protein kinase"/>
    <property type="match status" value="1"/>
</dbReference>
<evidence type="ECO:0000256" key="5">
    <source>
        <dbReference type="ARBA" id="ARBA00022741"/>
    </source>
</evidence>
<dbReference type="PANTHER" id="PTHR24058">
    <property type="entry name" value="DUAL SPECIFICITY PROTEIN KINASE"/>
    <property type="match status" value="1"/>
</dbReference>
<dbReference type="GO" id="GO:0004712">
    <property type="term" value="F:protein serine/threonine/tyrosine kinase activity"/>
    <property type="evidence" value="ECO:0007669"/>
    <property type="project" value="UniProtKB-EC"/>
</dbReference>
<comment type="similarity">
    <text evidence="1">Belongs to the protein kinase superfamily. CMGC Ser/Thr protein kinase family. MNB/DYRK subfamily.</text>
</comment>
<dbReference type="Gene3D" id="3.30.10.30">
    <property type="entry name" value="DYRK"/>
    <property type="match status" value="1"/>
</dbReference>
<evidence type="ECO:0000256" key="4">
    <source>
        <dbReference type="ARBA" id="ARBA00022679"/>
    </source>
</evidence>